<name>A0A6P3XGC6_DINQU</name>
<keyword evidence="3" id="KW-1185">Reference proteome</keyword>
<reference evidence="4" key="1">
    <citation type="submission" date="2025-08" db="UniProtKB">
        <authorList>
            <consortium name="RefSeq"/>
        </authorList>
    </citation>
    <scope>IDENTIFICATION</scope>
</reference>
<dbReference type="CTD" id="45973"/>
<protein>
    <submittedName>
        <fullName evidence="4">Uncharacterized protein LOC106745761</fullName>
    </submittedName>
</protein>
<dbReference type="OrthoDB" id="6022258at2759"/>
<gene>
    <name evidence="4" type="primary">LOC106745761</name>
</gene>
<evidence type="ECO:0000313" key="4">
    <source>
        <dbReference type="RefSeq" id="XP_014477138.1"/>
    </source>
</evidence>
<dbReference type="GeneID" id="106745761"/>
<sequence length="1890" mass="216060">MLPNKGLVVCLLLPLILASDTEDQDIENISVTLDKLFDSVRSSRWPRNGEHTDLSLIWQKYEFGSGAGNREEVVVANISSHRYADIPEKYDWQFLRSKNAYFIRAEGPTLIIYEINLDDSPDVERSANVTTEGRILLFKVFDLNAEETEREDRADDLMAVLFVESEHGYFLHWYRISENTTRFYSRLAVQCEFQDMEIVRGANQNELLLLKNNVTCPEQSLIDVYGFNCDHSNHRIDIWFCRRLFVSKTSDIEVCSIYGSTVLAFQANASVVLYASRNEDTHCKYEESAVLDSHELANFVCFESGYIEYLATAGREVHLFRFFENDFQDNAETDQFYNETTRVSWVTAVPLNTYRDESLLLVQFENSTVIALAWQGSNFKEVPLPNRLMNGFDLSKAVVVPEVGFMHGNTLVRLDVILTELAYPMHIETESMLKMRVLLEEVFRKQEVDFNETETRVNQSYLKNPVTGFWNLSRADITNVTIGKDVNYGAIKVGVMDLQIEDISTNVTASLKKLEELEARLARVLPNLEEMADVFTMKIELPSDVEIDGDFLVNGTLNATNVNAVFVNNAFTSAAAANRFVNFIHGRKSFPSIDTDNLTVVTLNGIPLEEYVFDTSIESYDHVDFSRSKRLEINGHLNFSKINDIDWEILMQNVIWKDKTSNIPGDTIMKGTIIVDVGAVKYLNDLRYPQDYVLTRGKYLPTVNVTGEKYFSNLSVQHFVNVSTINEIDIDDFIILSRHEVLDREITFENLQIDGVLQIDGNLTGINVTKLEDSLNETNTLNTHVIFEDLTVVGDIVLEGSIDAKRWRDFNDLLLATQNNTMITGHKKYLNGVTIKSTISVERINGRSTAEIVNLDTVQHFPYLKRISANVTFGNVKLDVVNKLEKYIMSEQNKYSGCMKKIIFFKKTPVIDEISFETIGHNITKEAFLAHLNETFRKVYFENLTLSTLNADEITPSTINGIWNYTDLLKHMLTTSTRQNLTGSLTVENLEIGVLDAELVNGMPMSDLNRSLTRAESLYDDVFDGDAMLQFLQVTGILTASSINKREPSDIYNEHNMKSVIFQKDVTIENLKVSDFVNGRNLSEFVDDVVWKTDRDVLFTGKKTFGNVTSEYLHARFINGHFGGDILDPDREQVLRGPVVVNGSITVLKNFNITGKIGSEMYLYNFTDRFKPLGNNSYALRGNFRFTENVSIARLDVSGPIQGSMFDNFLQKTVAKNESNITIFGNKLFRNKVIFDDKFIIVDKLDNIELRNFHEKAVYIDKPFSISSKIVFKEDIHVQKNLLVKERLQTSTIMGVDMKDLWENAILLDSSTYFGERMTLDNVTFQASVKVVQVNDLKMDEVIPLHTDQIIVDEILRGTNVTYKNIELHKQVNYHTLAKIYADTFTIRDEQNVMGTITIEGNVYAYSDFNAHLINGFYTKQIISTNTNETIVGNFKFEDPVILSKNLTILGLLNGIDPINWQKTAVMKTGEAKQTIFAKWRVHGNVTFEENVNGNDLLNGVNITEVSVISAKEHVELDPIVQKTNETFLNKMCENLNTLKCASANQIYKFDTFDYVKIREFEGDVHDIHHIDLDNLAYLLVNHGDCSVTLLQYMSTDFVEVDKMSDVGLIDRLTFYQLNRTIYILTIAKRSCGGSLNNIWKLEDNRLTNVLELGNATNLMRAHQDMFVAMIHDDDPATMMESNLQSRILKALTSYEEERLSSTLHNDSITLVNQTFIHELHSRSTTGMPLSDCLNCSTLLSFRVGIYKQEEYIYYNEEMSQNHISFWRNDASQTRILQIIKAHRPKSFLILNFDGFVETLLIFIENNEAIQIYEYRGIEGFVYRNSIKMKVNRLYTFKMRKYTHMEKRHYLAAVNGNRLTILEAKMHGEKLDLTTITSADSCLMDACPIR</sequence>
<feature type="coiled-coil region" evidence="1">
    <location>
        <begin position="500"/>
        <end position="531"/>
    </location>
</feature>
<accession>A0A6P3XGC6</accession>
<evidence type="ECO:0000256" key="2">
    <source>
        <dbReference type="SAM" id="SignalP"/>
    </source>
</evidence>
<dbReference type="Proteomes" id="UP000515204">
    <property type="component" value="Unplaced"/>
</dbReference>
<feature type="chain" id="PRO_5027862946" evidence="2">
    <location>
        <begin position="19"/>
        <end position="1890"/>
    </location>
</feature>
<dbReference type="RefSeq" id="XP_014477138.1">
    <property type="nucleotide sequence ID" value="XM_014621652.1"/>
</dbReference>
<dbReference type="KEGG" id="dqu:106745761"/>
<feature type="signal peptide" evidence="2">
    <location>
        <begin position="1"/>
        <end position="18"/>
    </location>
</feature>
<keyword evidence="1" id="KW-0175">Coiled coil</keyword>
<evidence type="ECO:0000256" key="1">
    <source>
        <dbReference type="SAM" id="Coils"/>
    </source>
</evidence>
<keyword evidence="2" id="KW-0732">Signal</keyword>
<organism evidence="3 4">
    <name type="scientific">Dinoponera quadriceps</name>
    <name type="common">South American ant</name>
    <dbReference type="NCBI Taxonomy" id="609295"/>
    <lineage>
        <taxon>Eukaryota</taxon>
        <taxon>Metazoa</taxon>
        <taxon>Ecdysozoa</taxon>
        <taxon>Arthropoda</taxon>
        <taxon>Hexapoda</taxon>
        <taxon>Insecta</taxon>
        <taxon>Pterygota</taxon>
        <taxon>Neoptera</taxon>
        <taxon>Endopterygota</taxon>
        <taxon>Hymenoptera</taxon>
        <taxon>Apocrita</taxon>
        <taxon>Aculeata</taxon>
        <taxon>Formicoidea</taxon>
        <taxon>Formicidae</taxon>
        <taxon>Ponerinae</taxon>
        <taxon>Ponerini</taxon>
        <taxon>Dinoponera</taxon>
    </lineage>
</organism>
<evidence type="ECO:0000313" key="3">
    <source>
        <dbReference type="Proteomes" id="UP000515204"/>
    </source>
</evidence>
<proteinExistence type="predicted"/>